<comment type="caution">
    <text evidence="6">The sequence shown here is derived from an EMBL/GenBank/DDBJ whole genome shotgun (WGS) entry which is preliminary data.</text>
</comment>
<dbReference type="SUPFAM" id="SSF47413">
    <property type="entry name" value="lambda repressor-like DNA-binding domains"/>
    <property type="match status" value="1"/>
</dbReference>
<dbReference type="GO" id="GO:0000976">
    <property type="term" value="F:transcription cis-regulatory region binding"/>
    <property type="evidence" value="ECO:0007669"/>
    <property type="project" value="TreeGrafter"/>
</dbReference>
<dbReference type="AlphaFoldDB" id="A0A5S5C668"/>
<dbReference type="Gene3D" id="3.40.50.2300">
    <property type="match status" value="2"/>
</dbReference>
<dbReference type="PANTHER" id="PTHR30146:SF109">
    <property type="entry name" value="HTH-TYPE TRANSCRIPTIONAL REGULATOR GALS"/>
    <property type="match status" value="1"/>
</dbReference>
<evidence type="ECO:0000256" key="2">
    <source>
        <dbReference type="ARBA" id="ARBA00023125"/>
    </source>
</evidence>
<sequence>MKEPTIMDVARQAGVSVATVSRVLNGSTLVNASTQEKVMEVIRSMQYTPNAIGKQLRSQKTMTIAVVVPDISITYCVEIIKGIENTANPLHYKIIICDAQNKPEKEREFMTLLVSRTVDALVLVTPSQTDAELAAYADNGYTLGVIGRDAGHDAIPCALTDNVKLTRQVMSHLIGHGHTRIAFLSGFATAIDSYERLEGYMKGLQEARLPFVPELVDNGDFTEDGGYAAFMRLRERNPGLTAVFAANDEMALGVHKACGELGIPIPGGMAIVGVDNSRITNYVRPPISSVEQPLQTMGVLLAGKLIDQMNANEQAGRRVFKIDSTLIVKGSSSLKEAEEGQR</sequence>
<dbReference type="OrthoDB" id="9784962at2"/>
<dbReference type="PROSITE" id="PS50932">
    <property type="entry name" value="HTH_LACI_2"/>
    <property type="match status" value="1"/>
</dbReference>
<dbReference type="InterPro" id="IPR010982">
    <property type="entry name" value="Lambda_DNA-bd_dom_sf"/>
</dbReference>
<dbReference type="EMBL" id="VNHS01000006">
    <property type="protein sequence ID" value="TYP73972.1"/>
    <property type="molecule type" value="Genomic_DNA"/>
</dbReference>
<protein>
    <submittedName>
        <fullName evidence="6">LacI family transcriptional regulator</fullName>
    </submittedName>
</protein>
<keyword evidence="1" id="KW-0805">Transcription regulation</keyword>
<reference evidence="6 7" key="1">
    <citation type="submission" date="2019-07" db="EMBL/GenBank/DDBJ databases">
        <title>Genomic Encyclopedia of Type Strains, Phase III (KMG-III): the genomes of soil and plant-associated and newly described type strains.</title>
        <authorList>
            <person name="Whitman W."/>
        </authorList>
    </citation>
    <scope>NUCLEOTIDE SEQUENCE [LARGE SCALE GENOMIC DNA]</scope>
    <source>
        <strain evidence="6 7">BL24</strain>
    </source>
</reference>
<evidence type="ECO:0000313" key="6">
    <source>
        <dbReference type="EMBL" id="TYP73972.1"/>
    </source>
</evidence>
<dbReference type="SMART" id="SM00354">
    <property type="entry name" value="HTH_LACI"/>
    <property type="match status" value="1"/>
</dbReference>
<dbReference type="RefSeq" id="WP_148930393.1">
    <property type="nucleotide sequence ID" value="NZ_VNHS01000006.1"/>
</dbReference>
<name>A0A5S5C668_9BACL</name>
<dbReference type="InterPro" id="IPR000843">
    <property type="entry name" value="HTH_LacI"/>
</dbReference>
<proteinExistence type="predicted"/>
<evidence type="ECO:0000313" key="7">
    <source>
        <dbReference type="Proteomes" id="UP000323257"/>
    </source>
</evidence>
<evidence type="ECO:0000259" key="5">
    <source>
        <dbReference type="PROSITE" id="PS50943"/>
    </source>
</evidence>
<dbReference type="GO" id="GO:0003700">
    <property type="term" value="F:DNA-binding transcription factor activity"/>
    <property type="evidence" value="ECO:0007669"/>
    <property type="project" value="TreeGrafter"/>
</dbReference>
<dbReference type="InterPro" id="IPR028082">
    <property type="entry name" value="Peripla_BP_I"/>
</dbReference>
<keyword evidence="7" id="KW-1185">Reference proteome</keyword>
<dbReference type="Pfam" id="PF00356">
    <property type="entry name" value="LacI"/>
    <property type="match status" value="1"/>
</dbReference>
<feature type="domain" description="HTH lacI-type" evidence="4">
    <location>
        <begin position="4"/>
        <end position="58"/>
    </location>
</feature>
<dbReference type="PRINTS" id="PR00036">
    <property type="entry name" value="HTHLACI"/>
</dbReference>
<gene>
    <name evidence="6" type="ORF">BCM02_106252</name>
</gene>
<dbReference type="PROSITE" id="PS00356">
    <property type="entry name" value="HTH_LACI_1"/>
    <property type="match status" value="1"/>
</dbReference>
<dbReference type="PROSITE" id="PS50943">
    <property type="entry name" value="HTH_CROC1"/>
    <property type="match status" value="1"/>
</dbReference>
<organism evidence="6 7">
    <name type="scientific">Paenibacillus methanolicus</name>
    <dbReference type="NCBI Taxonomy" id="582686"/>
    <lineage>
        <taxon>Bacteria</taxon>
        <taxon>Bacillati</taxon>
        <taxon>Bacillota</taxon>
        <taxon>Bacilli</taxon>
        <taxon>Bacillales</taxon>
        <taxon>Paenibacillaceae</taxon>
        <taxon>Paenibacillus</taxon>
    </lineage>
</organism>
<dbReference type="InterPro" id="IPR001387">
    <property type="entry name" value="Cro/C1-type_HTH"/>
</dbReference>
<dbReference type="Proteomes" id="UP000323257">
    <property type="component" value="Unassembled WGS sequence"/>
</dbReference>
<dbReference type="Pfam" id="PF13377">
    <property type="entry name" value="Peripla_BP_3"/>
    <property type="match status" value="1"/>
</dbReference>
<dbReference type="InterPro" id="IPR046335">
    <property type="entry name" value="LacI/GalR-like_sensor"/>
</dbReference>
<dbReference type="CDD" id="cd01392">
    <property type="entry name" value="HTH_LacI"/>
    <property type="match status" value="1"/>
</dbReference>
<accession>A0A5S5C668</accession>
<dbReference type="CDD" id="cd06267">
    <property type="entry name" value="PBP1_LacI_sugar_binding-like"/>
    <property type="match status" value="1"/>
</dbReference>
<keyword evidence="3" id="KW-0804">Transcription</keyword>
<evidence type="ECO:0000256" key="1">
    <source>
        <dbReference type="ARBA" id="ARBA00023015"/>
    </source>
</evidence>
<evidence type="ECO:0000256" key="3">
    <source>
        <dbReference type="ARBA" id="ARBA00023163"/>
    </source>
</evidence>
<evidence type="ECO:0000259" key="4">
    <source>
        <dbReference type="PROSITE" id="PS50932"/>
    </source>
</evidence>
<keyword evidence="2" id="KW-0238">DNA-binding</keyword>
<feature type="domain" description="HTH cro/C1-type" evidence="5">
    <location>
        <begin position="8"/>
        <end position="52"/>
    </location>
</feature>
<dbReference type="SUPFAM" id="SSF53822">
    <property type="entry name" value="Periplasmic binding protein-like I"/>
    <property type="match status" value="1"/>
</dbReference>
<dbReference type="Gene3D" id="1.10.260.40">
    <property type="entry name" value="lambda repressor-like DNA-binding domains"/>
    <property type="match status" value="1"/>
</dbReference>
<dbReference type="PANTHER" id="PTHR30146">
    <property type="entry name" value="LACI-RELATED TRANSCRIPTIONAL REPRESSOR"/>
    <property type="match status" value="1"/>
</dbReference>